<dbReference type="Gene3D" id="2.60.120.1440">
    <property type="match status" value="1"/>
</dbReference>
<keyword evidence="4" id="KW-1185">Reference proteome</keyword>
<feature type="domain" description="Protein FecR C-terminal" evidence="2">
    <location>
        <begin position="248"/>
        <end position="315"/>
    </location>
</feature>
<dbReference type="Gene3D" id="3.55.50.30">
    <property type="match status" value="1"/>
</dbReference>
<evidence type="ECO:0000259" key="2">
    <source>
        <dbReference type="Pfam" id="PF16344"/>
    </source>
</evidence>
<name>A0A1W2DUB4_9SPHI</name>
<dbReference type="EMBL" id="FWYB01000008">
    <property type="protein sequence ID" value="SMD00622.1"/>
    <property type="molecule type" value="Genomic_DNA"/>
</dbReference>
<dbReference type="Proteomes" id="UP000192678">
    <property type="component" value="Unassembled WGS sequence"/>
</dbReference>
<dbReference type="GO" id="GO:0016989">
    <property type="term" value="F:sigma factor antagonist activity"/>
    <property type="evidence" value="ECO:0007669"/>
    <property type="project" value="TreeGrafter"/>
</dbReference>
<evidence type="ECO:0000313" key="3">
    <source>
        <dbReference type="EMBL" id="SMD00622.1"/>
    </source>
</evidence>
<proteinExistence type="predicted"/>
<dbReference type="PANTHER" id="PTHR30273">
    <property type="entry name" value="PERIPLASMIC SIGNAL SENSOR AND SIGMA FACTOR ACTIVATOR FECR-RELATED"/>
    <property type="match status" value="1"/>
</dbReference>
<dbReference type="PANTHER" id="PTHR30273:SF2">
    <property type="entry name" value="PROTEIN FECR"/>
    <property type="match status" value="1"/>
</dbReference>
<sequence>MTDELLIKFLLNETDERESITVQNWLDAAPANKTYFLQFEKIWTSSKALSSQSQVNENEAWVRFKHKADSKSQAPITQKLRPKYSWLKIAAMLVLVAAGWSLYSILSPVSYIDFTAGNAVTTKVLPDGSALTLNKNAKISYANNFQNNRSIHLEKGEVFFNVVHDESRPFVIDVDQISILVVGTSFNIKHLKSQTEVIVETGIVKVSLGNDHINLQKGEKAIIKNYADKLIKEPSTDQLYNYYRSKEFNANNTPLWKMVELLNEAYDANIILNDPAISNLTLNTTLKTTASLDDNLDIICKTLDLTIQRNENQILLSKNQ</sequence>
<accession>A0A1W2DUB4</accession>
<dbReference type="RefSeq" id="WP_084290162.1">
    <property type="nucleotide sequence ID" value="NZ_FWYB01000008.1"/>
</dbReference>
<gene>
    <name evidence="3" type="ORF">SAMN04488101_10855</name>
</gene>
<protein>
    <submittedName>
        <fullName evidence="3">FecR family protein</fullName>
    </submittedName>
</protein>
<dbReference type="InterPro" id="IPR012373">
    <property type="entry name" value="Ferrdict_sens_TM"/>
</dbReference>
<evidence type="ECO:0000259" key="1">
    <source>
        <dbReference type="Pfam" id="PF04773"/>
    </source>
</evidence>
<dbReference type="InterPro" id="IPR006860">
    <property type="entry name" value="FecR"/>
</dbReference>
<dbReference type="Pfam" id="PF04773">
    <property type="entry name" value="FecR"/>
    <property type="match status" value="1"/>
</dbReference>
<organism evidence="3 4">
    <name type="scientific">Pedobacter nyackensis</name>
    <dbReference type="NCBI Taxonomy" id="475255"/>
    <lineage>
        <taxon>Bacteria</taxon>
        <taxon>Pseudomonadati</taxon>
        <taxon>Bacteroidota</taxon>
        <taxon>Sphingobacteriia</taxon>
        <taxon>Sphingobacteriales</taxon>
        <taxon>Sphingobacteriaceae</taxon>
        <taxon>Pedobacter</taxon>
    </lineage>
</organism>
<dbReference type="AlphaFoldDB" id="A0A1W2DUB4"/>
<dbReference type="Pfam" id="PF16344">
    <property type="entry name" value="FecR_C"/>
    <property type="match status" value="1"/>
</dbReference>
<dbReference type="STRING" id="475255.SAMN04488101_10855"/>
<dbReference type="OrthoDB" id="1452822at2"/>
<dbReference type="PIRSF" id="PIRSF018266">
    <property type="entry name" value="FecR"/>
    <property type="match status" value="1"/>
</dbReference>
<dbReference type="InterPro" id="IPR032508">
    <property type="entry name" value="FecR_C"/>
</dbReference>
<reference evidence="3 4" key="1">
    <citation type="submission" date="2017-04" db="EMBL/GenBank/DDBJ databases">
        <authorList>
            <person name="Afonso C.L."/>
            <person name="Miller P.J."/>
            <person name="Scott M.A."/>
            <person name="Spackman E."/>
            <person name="Goraichik I."/>
            <person name="Dimitrov K.M."/>
            <person name="Suarez D.L."/>
            <person name="Swayne D.E."/>
        </authorList>
    </citation>
    <scope>NUCLEOTIDE SEQUENCE [LARGE SCALE GENOMIC DNA]</scope>
    <source>
        <strain evidence="3 4">DSM 19625</strain>
    </source>
</reference>
<evidence type="ECO:0000313" key="4">
    <source>
        <dbReference type="Proteomes" id="UP000192678"/>
    </source>
</evidence>
<feature type="domain" description="FecR protein" evidence="1">
    <location>
        <begin position="118"/>
        <end position="205"/>
    </location>
</feature>